<evidence type="ECO:0000256" key="4">
    <source>
        <dbReference type="ARBA" id="ARBA00022692"/>
    </source>
</evidence>
<keyword evidence="5" id="KW-0547">Nucleotide-binding</keyword>
<dbReference type="InterPro" id="IPR011527">
    <property type="entry name" value="ABC1_TM_dom"/>
</dbReference>
<keyword evidence="2" id="KW-0813">Transport</keyword>
<keyword evidence="13" id="KW-1185">Reference proteome</keyword>
<evidence type="ECO:0000256" key="6">
    <source>
        <dbReference type="ARBA" id="ARBA00022840"/>
    </source>
</evidence>
<dbReference type="RefSeq" id="WP_103081977.1">
    <property type="nucleotide sequence ID" value="NZ_CP021850.1"/>
</dbReference>
<feature type="transmembrane region" description="Helical" evidence="9">
    <location>
        <begin position="155"/>
        <end position="173"/>
    </location>
</feature>
<feature type="domain" description="ABC transporter" evidence="10">
    <location>
        <begin position="335"/>
        <end position="568"/>
    </location>
</feature>
<dbReference type="PROSITE" id="PS50893">
    <property type="entry name" value="ABC_TRANSPORTER_2"/>
    <property type="match status" value="1"/>
</dbReference>
<protein>
    <submittedName>
        <fullName evidence="12">Multidrug ABC transporter ATP-binding protein</fullName>
    </submittedName>
</protein>
<keyword evidence="8 9" id="KW-0472">Membrane</keyword>
<dbReference type="GO" id="GO:0015421">
    <property type="term" value="F:ABC-type oligopeptide transporter activity"/>
    <property type="evidence" value="ECO:0007669"/>
    <property type="project" value="TreeGrafter"/>
</dbReference>
<dbReference type="PROSITE" id="PS50929">
    <property type="entry name" value="ABC_TM1F"/>
    <property type="match status" value="1"/>
</dbReference>
<dbReference type="Pfam" id="PF00664">
    <property type="entry name" value="ABC_membrane"/>
    <property type="match status" value="1"/>
</dbReference>
<dbReference type="PANTHER" id="PTHR43394">
    <property type="entry name" value="ATP-DEPENDENT PERMEASE MDL1, MITOCHONDRIAL"/>
    <property type="match status" value="1"/>
</dbReference>
<evidence type="ECO:0000256" key="7">
    <source>
        <dbReference type="ARBA" id="ARBA00022989"/>
    </source>
</evidence>
<dbReference type="EMBL" id="NIOJ01000031">
    <property type="protein sequence ID" value="PNT98065.1"/>
    <property type="molecule type" value="Genomic_DNA"/>
</dbReference>
<evidence type="ECO:0000256" key="8">
    <source>
        <dbReference type="ARBA" id="ARBA00023136"/>
    </source>
</evidence>
<evidence type="ECO:0000313" key="13">
    <source>
        <dbReference type="Proteomes" id="UP000236151"/>
    </source>
</evidence>
<dbReference type="PROSITE" id="PS00211">
    <property type="entry name" value="ABC_TRANSPORTER_1"/>
    <property type="match status" value="1"/>
</dbReference>
<dbReference type="Gene3D" id="3.40.50.300">
    <property type="entry name" value="P-loop containing nucleotide triphosphate hydrolases"/>
    <property type="match status" value="1"/>
</dbReference>
<dbReference type="OrthoDB" id="9762778at2"/>
<dbReference type="SUPFAM" id="SSF52540">
    <property type="entry name" value="P-loop containing nucleoside triphosphate hydrolases"/>
    <property type="match status" value="1"/>
</dbReference>
<dbReference type="FunFam" id="3.40.50.300:FF:000221">
    <property type="entry name" value="Multidrug ABC transporter ATP-binding protein"/>
    <property type="match status" value="1"/>
</dbReference>
<name>A0A2K2FH01_9CLOT</name>
<dbReference type="SMART" id="SM00382">
    <property type="entry name" value="AAA"/>
    <property type="match status" value="1"/>
</dbReference>
<organism evidence="12 13">
    <name type="scientific">Clostridium thermosuccinogenes</name>
    <dbReference type="NCBI Taxonomy" id="84032"/>
    <lineage>
        <taxon>Bacteria</taxon>
        <taxon>Bacillati</taxon>
        <taxon>Bacillota</taxon>
        <taxon>Clostridia</taxon>
        <taxon>Eubacteriales</taxon>
        <taxon>Clostridiaceae</taxon>
        <taxon>Clostridium</taxon>
    </lineage>
</organism>
<dbReference type="SUPFAM" id="SSF90123">
    <property type="entry name" value="ABC transporter transmembrane region"/>
    <property type="match status" value="1"/>
</dbReference>
<dbReference type="GO" id="GO:0005524">
    <property type="term" value="F:ATP binding"/>
    <property type="evidence" value="ECO:0007669"/>
    <property type="project" value="UniProtKB-KW"/>
</dbReference>
<evidence type="ECO:0000259" key="10">
    <source>
        <dbReference type="PROSITE" id="PS50893"/>
    </source>
</evidence>
<feature type="domain" description="ABC transmembrane type-1" evidence="11">
    <location>
        <begin position="19"/>
        <end position="301"/>
    </location>
</feature>
<dbReference type="InterPro" id="IPR003439">
    <property type="entry name" value="ABC_transporter-like_ATP-bd"/>
</dbReference>
<evidence type="ECO:0000256" key="1">
    <source>
        <dbReference type="ARBA" id="ARBA00004651"/>
    </source>
</evidence>
<dbReference type="KEGG" id="cthd:CDO33_07035"/>
<reference evidence="12 13" key="1">
    <citation type="submission" date="2017-06" db="EMBL/GenBank/DDBJ databases">
        <title>Investigating the central metabolism of Clostridium thermosuccinogenes.</title>
        <authorList>
            <person name="Koendjbiharie J.G."/>
            <person name="van Kranenburg R."/>
        </authorList>
    </citation>
    <scope>NUCLEOTIDE SEQUENCE [LARGE SCALE GENOMIC DNA]</scope>
    <source>
        <strain evidence="12 13">DSM 5806</strain>
    </source>
</reference>
<dbReference type="InterPro" id="IPR003593">
    <property type="entry name" value="AAA+_ATPase"/>
</dbReference>
<keyword evidence="7 9" id="KW-1133">Transmembrane helix</keyword>
<sequence length="582" mass="65737">MEVFKWLWSNLKGYRLRMLLGLVMVVAVSSFHLVNPYISGRIVDDVIYGGKTDILLNLVLLMIGATLVRSMLKYCYQLNFESVSQKVVHNIRMNIFRKLQELDFGFFDKNRTGDLMARMTGDTDMMRHFIAWVIYATFENGAIFIYALISMSMISLRLTLMLLVLTPLTAFFANKMSRTIRPAFFAVREQFSRLNTVVQENISGNRVVKAFTKEDYEIEKFDRENNEYRNRNLDIAKVHEKYLPILELIAGSLTVLVILVGGILVISDVISIGELVTFNGCIWMMNGPMRMLGTIVNDYQRFSTSGEKILAVLKTEPKIKNSEHVVKKDRIDGAVEFRNVSFSYGDEEVLKDISFKAYPGQTVAIVGPTGSGKSTLISLIGRYYDCTDGAVLVDGINVKDIDLKLLRKNISVAMQDIFLFSDTIEGNIAYGIPDADMEQVIAAAEAADAHNFITKLPEGYDTIIGERGVGLSGGQRQRLALARAILKDPSILILDDTTSSVDMETEHKIQKTLKSISQNRTTFIIAHRISSVKNADLILVLEKGRIIERGKHDELIKQKGYYYKVYMNQYGDFDEAISREVV</sequence>
<dbReference type="AlphaFoldDB" id="A0A2K2FH01"/>
<evidence type="ECO:0000313" key="12">
    <source>
        <dbReference type="EMBL" id="PNT98065.1"/>
    </source>
</evidence>
<dbReference type="InterPro" id="IPR039421">
    <property type="entry name" value="Type_1_exporter"/>
</dbReference>
<feature type="transmembrane region" description="Helical" evidence="9">
    <location>
        <begin position="54"/>
        <end position="72"/>
    </location>
</feature>
<feature type="transmembrane region" description="Helical" evidence="9">
    <location>
        <begin position="129"/>
        <end position="149"/>
    </location>
</feature>
<evidence type="ECO:0000256" key="2">
    <source>
        <dbReference type="ARBA" id="ARBA00022448"/>
    </source>
</evidence>
<keyword evidence="3" id="KW-1003">Cell membrane</keyword>
<evidence type="ECO:0000256" key="3">
    <source>
        <dbReference type="ARBA" id="ARBA00022475"/>
    </source>
</evidence>
<evidence type="ECO:0000259" key="11">
    <source>
        <dbReference type="PROSITE" id="PS50929"/>
    </source>
</evidence>
<dbReference type="PANTHER" id="PTHR43394:SF1">
    <property type="entry name" value="ATP-BINDING CASSETTE SUB-FAMILY B MEMBER 10, MITOCHONDRIAL"/>
    <property type="match status" value="1"/>
</dbReference>
<dbReference type="GO" id="GO:0016887">
    <property type="term" value="F:ATP hydrolysis activity"/>
    <property type="evidence" value="ECO:0007669"/>
    <property type="project" value="InterPro"/>
</dbReference>
<proteinExistence type="predicted"/>
<dbReference type="Proteomes" id="UP000236151">
    <property type="component" value="Unassembled WGS sequence"/>
</dbReference>
<dbReference type="InterPro" id="IPR027417">
    <property type="entry name" value="P-loop_NTPase"/>
</dbReference>
<dbReference type="InterPro" id="IPR017871">
    <property type="entry name" value="ABC_transporter-like_CS"/>
</dbReference>
<dbReference type="InterPro" id="IPR036640">
    <property type="entry name" value="ABC1_TM_sf"/>
</dbReference>
<evidence type="ECO:0000256" key="5">
    <source>
        <dbReference type="ARBA" id="ARBA00022741"/>
    </source>
</evidence>
<dbReference type="CDD" id="cd18542">
    <property type="entry name" value="ABC_6TM_YknU_like"/>
    <property type="match status" value="1"/>
</dbReference>
<comment type="caution">
    <text evidence="12">The sequence shown here is derived from an EMBL/GenBank/DDBJ whole genome shotgun (WGS) entry which is preliminary data.</text>
</comment>
<dbReference type="GO" id="GO:0005886">
    <property type="term" value="C:plasma membrane"/>
    <property type="evidence" value="ECO:0007669"/>
    <property type="project" value="UniProtKB-SubCell"/>
</dbReference>
<gene>
    <name evidence="12" type="ORF">CDQ84_12010</name>
</gene>
<accession>A0A2K2FH01</accession>
<keyword evidence="6 12" id="KW-0067">ATP-binding</keyword>
<feature type="transmembrane region" description="Helical" evidence="9">
    <location>
        <begin position="245"/>
        <end position="266"/>
    </location>
</feature>
<feature type="transmembrane region" description="Helical" evidence="9">
    <location>
        <begin position="16"/>
        <end position="34"/>
    </location>
</feature>
<comment type="subcellular location">
    <subcellularLocation>
        <location evidence="1">Cell membrane</location>
        <topology evidence="1">Multi-pass membrane protein</topology>
    </subcellularLocation>
</comment>
<dbReference type="Gene3D" id="1.20.1560.10">
    <property type="entry name" value="ABC transporter type 1, transmembrane domain"/>
    <property type="match status" value="1"/>
</dbReference>
<keyword evidence="4 9" id="KW-0812">Transmembrane</keyword>
<evidence type="ECO:0000256" key="9">
    <source>
        <dbReference type="SAM" id="Phobius"/>
    </source>
</evidence>
<dbReference type="Pfam" id="PF00005">
    <property type="entry name" value="ABC_tran"/>
    <property type="match status" value="1"/>
</dbReference>